<dbReference type="Gene3D" id="3.30.70.940">
    <property type="entry name" value="NusG, N-terminal domain"/>
    <property type="match status" value="1"/>
</dbReference>
<dbReference type="NCBIfam" id="NF033644">
    <property type="entry name" value="antiterm_UpxY"/>
    <property type="match status" value="1"/>
</dbReference>
<dbReference type="GO" id="GO:0006354">
    <property type="term" value="P:DNA-templated transcription elongation"/>
    <property type="evidence" value="ECO:0007669"/>
    <property type="project" value="InterPro"/>
</dbReference>
<gene>
    <name evidence="3" type="ORF">DVG78_19340</name>
</gene>
<reference evidence="3 4" key="1">
    <citation type="submission" date="2018-07" db="EMBL/GenBank/DDBJ databases">
        <title>Genome analysis of Runella aurantiaca.</title>
        <authorList>
            <person name="Yang X."/>
        </authorList>
    </citation>
    <scope>NUCLEOTIDE SEQUENCE [LARGE SCALE GENOMIC DNA]</scope>
    <source>
        <strain evidence="3 4">YX9</strain>
    </source>
</reference>
<dbReference type="AlphaFoldDB" id="A0A369I5N3"/>
<sequence>MPWFVLYTKSRSEKLVANALQKKGIDVYCPLMKRQKQWSDRVKIVEEPLFKSYCFVNLREEERSLVFGVSGVVRYLFWLKKPAIVKQAEIDIIKDMLNDFDHGSIEVVSLSVADRIRIDSGAFIDHKAEVVSTQGRMIMAKIDSLNICITIDKSKNKIKKIQATA</sequence>
<dbReference type="InterPro" id="IPR006645">
    <property type="entry name" value="NGN-like_dom"/>
</dbReference>
<comment type="caution">
    <text evidence="3">The sequence shown here is derived from an EMBL/GenBank/DDBJ whole genome shotgun (WGS) entry which is preliminary data.</text>
</comment>
<dbReference type="Pfam" id="PF02357">
    <property type="entry name" value="NusG"/>
    <property type="match status" value="1"/>
</dbReference>
<protein>
    <submittedName>
        <fullName evidence="3">UpxY family transcription antiterminator</fullName>
    </submittedName>
</protein>
<keyword evidence="4" id="KW-1185">Reference proteome</keyword>
<organism evidence="3 4">
    <name type="scientific">Runella aurantiaca</name>
    <dbReference type="NCBI Taxonomy" id="2282308"/>
    <lineage>
        <taxon>Bacteria</taxon>
        <taxon>Pseudomonadati</taxon>
        <taxon>Bacteroidota</taxon>
        <taxon>Cytophagia</taxon>
        <taxon>Cytophagales</taxon>
        <taxon>Spirosomataceae</taxon>
        <taxon>Runella</taxon>
    </lineage>
</organism>
<dbReference type="RefSeq" id="WP_114462684.1">
    <property type="nucleotide sequence ID" value="NZ_QPIW01000017.1"/>
</dbReference>
<feature type="domain" description="NusG-like N-terminal" evidence="2">
    <location>
        <begin position="2"/>
        <end position="93"/>
    </location>
</feature>
<dbReference type="EMBL" id="QPIW01000017">
    <property type="protein sequence ID" value="RDB04352.1"/>
    <property type="molecule type" value="Genomic_DNA"/>
</dbReference>
<name>A0A369I5N3_9BACT</name>
<dbReference type="CDD" id="cd09895">
    <property type="entry name" value="NGN_SP_UpxY"/>
    <property type="match status" value="1"/>
</dbReference>
<evidence type="ECO:0000313" key="3">
    <source>
        <dbReference type="EMBL" id="RDB04352.1"/>
    </source>
</evidence>
<accession>A0A369I5N3</accession>
<proteinExistence type="predicted"/>
<evidence type="ECO:0000256" key="1">
    <source>
        <dbReference type="ARBA" id="ARBA00023163"/>
    </source>
</evidence>
<evidence type="ECO:0000259" key="2">
    <source>
        <dbReference type="Pfam" id="PF02357"/>
    </source>
</evidence>
<dbReference type="Proteomes" id="UP000253141">
    <property type="component" value="Unassembled WGS sequence"/>
</dbReference>
<dbReference type="InterPro" id="IPR036735">
    <property type="entry name" value="NGN_dom_sf"/>
</dbReference>
<dbReference type="SUPFAM" id="SSF82679">
    <property type="entry name" value="N-utilization substance G protein NusG, N-terminal domain"/>
    <property type="match status" value="1"/>
</dbReference>
<evidence type="ECO:0000313" key="4">
    <source>
        <dbReference type="Proteomes" id="UP000253141"/>
    </source>
</evidence>
<dbReference type="OrthoDB" id="9796143at2"/>
<keyword evidence="1" id="KW-0804">Transcription</keyword>